<dbReference type="PANTHER" id="PTHR32322:SF2">
    <property type="entry name" value="EAMA DOMAIN-CONTAINING PROTEIN"/>
    <property type="match status" value="1"/>
</dbReference>
<sequence>MKILTCSSLILTTLFWGGTFIAGRLLSADLSPANSSFLRFAIASLSLLAIIKLSGKKLPIPQKGQWITLFLLGLTGVFGYNICFFTGLKYISAGRAALIIAFTPLTITLLAALFTNERLNFKQFGGILISLFGALLVISNGRLHLLFHGGIGPGEKALLGCVLSWALYSIVGRSILTRLSPLVTVCYSSIAGTLLLAIPAARDNLAGALYSITILNWFSLAYLGIFGTAIGFSLYYRGIKIIGPSRTAVFINLVPFFALLLAYLLLDETIQPVVLAGGFLIIIGISATNMAGNT</sequence>
<evidence type="ECO:0000256" key="1">
    <source>
        <dbReference type="ARBA" id="ARBA00004141"/>
    </source>
</evidence>
<protein>
    <submittedName>
        <fullName evidence="7">Membrane protein</fullName>
    </submittedName>
</protein>
<dbReference type="Pfam" id="PF00892">
    <property type="entry name" value="EamA"/>
    <property type="match status" value="2"/>
</dbReference>
<feature type="transmembrane region" description="Helical" evidence="5">
    <location>
        <begin position="93"/>
        <end position="114"/>
    </location>
</feature>
<feature type="domain" description="EamA" evidence="6">
    <location>
        <begin position="155"/>
        <end position="288"/>
    </location>
</feature>
<evidence type="ECO:0000256" key="2">
    <source>
        <dbReference type="ARBA" id="ARBA00022692"/>
    </source>
</evidence>
<comment type="subcellular location">
    <subcellularLocation>
        <location evidence="1">Membrane</location>
        <topology evidence="1">Multi-pass membrane protein</topology>
    </subcellularLocation>
</comment>
<evidence type="ECO:0000313" key="8">
    <source>
        <dbReference type="Proteomes" id="UP000826725"/>
    </source>
</evidence>
<feature type="transmembrane region" description="Helical" evidence="5">
    <location>
        <begin position="37"/>
        <end position="54"/>
    </location>
</feature>
<accession>A0A8D5FIQ9</accession>
<evidence type="ECO:0000256" key="4">
    <source>
        <dbReference type="ARBA" id="ARBA00023136"/>
    </source>
</evidence>
<reference evidence="7" key="1">
    <citation type="submission" date="2020-09" db="EMBL/GenBank/DDBJ databases">
        <title>Desulfogranum mesoprofundum gen. nov., sp. nov., a novel mesophilic, sulfate-reducing chemolithoautotroph isolated from a deep-sea hydrothermal vent chimney in the Suiyo Seamount.</title>
        <authorList>
            <person name="Hashimoto Y."/>
            <person name="Nakagawa S."/>
        </authorList>
    </citation>
    <scope>NUCLEOTIDE SEQUENCE</scope>
    <source>
        <strain evidence="7">KT2</strain>
    </source>
</reference>
<feature type="transmembrane region" description="Helical" evidence="5">
    <location>
        <begin position="248"/>
        <end position="266"/>
    </location>
</feature>
<gene>
    <name evidence="7" type="ORF">DGMP_21730</name>
</gene>
<keyword evidence="8" id="KW-1185">Reference proteome</keyword>
<dbReference type="AlphaFoldDB" id="A0A8D5FIQ9"/>
<keyword evidence="4 5" id="KW-0472">Membrane</keyword>
<dbReference type="PANTHER" id="PTHR32322">
    <property type="entry name" value="INNER MEMBRANE TRANSPORTER"/>
    <property type="match status" value="1"/>
</dbReference>
<evidence type="ECO:0000259" key="6">
    <source>
        <dbReference type="Pfam" id="PF00892"/>
    </source>
</evidence>
<feature type="domain" description="EamA" evidence="6">
    <location>
        <begin position="8"/>
        <end position="138"/>
    </location>
</feature>
<evidence type="ECO:0000256" key="3">
    <source>
        <dbReference type="ARBA" id="ARBA00022989"/>
    </source>
</evidence>
<feature type="transmembrane region" description="Helical" evidence="5">
    <location>
        <begin position="157"/>
        <end position="175"/>
    </location>
</feature>
<dbReference type="GO" id="GO:0016020">
    <property type="term" value="C:membrane"/>
    <property type="evidence" value="ECO:0007669"/>
    <property type="project" value="UniProtKB-SubCell"/>
</dbReference>
<proteinExistence type="predicted"/>
<feature type="transmembrane region" description="Helical" evidence="5">
    <location>
        <begin position="272"/>
        <end position="292"/>
    </location>
</feature>
<feature type="transmembrane region" description="Helical" evidence="5">
    <location>
        <begin position="66"/>
        <end position="87"/>
    </location>
</feature>
<evidence type="ECO:0000313" key="7">
    <source>
        <dbReference type="EMBL" id="BCL61480.1"/>
    </source>
</evidence>
<dbReference type="Proteomes" id="UP000826725">
    <property type="component" value="Chromosome"/>
</dbReference>
<dbReference type="RefSeq" id="WP_228853928.1">
    <property type="nucleotide sequence ID" value="NZ_AP024086.1"/>
</dbReference>
<organism evidence="7 8">
    <name type="scientific">Desulfomarina profundi</name>
    <dbReference type="NCBI Taxonomy" id="2772557"/>
    <lineage>
        <taxon>Bacteria</taxon>
        <taxon>Pseudomonadati</taxon>
        <taxon>Thermodesulfobacteriota</taxon>
        <taxon>Desulfobulbia</taxon>
        <taxon>Desulfobulbales</taxon>
        <taxon>Desulfobulbaceae</taxon>
        <taxon>Desulfomarina</taxon>
    </lineage>
</organism>
<feature type="transmembrane region" description="Helical" evidence="5">
    <location>
        <begin position="182"/>
        <end position="202"/>
    </location>
</feature>
<dbReference type="EMBL" id="AP024086">
    <property type="protein sequence ID" value="BCL61480.1"/>
    <property type="molecule type" value="Genomic_DNA"/>
</dbReference>
<dbReference type="InterPro" id="IPR050638">
    <property type="entry name" value="AA-Vitamin_Transporters"/>
</dbReference>
<keyword evidence="2 5" id="KW-0812">Transmembrane</keyword>
<evidence type="ECO:0000256" key="5">
    <source>
        <dbReference type="SAM" id="Phobius"/>
    </source>
</evidence>
<dbReference type="KEGG" id="dbk:DGMP_21730"/>
<dbReference type="InterPro" id="IPR000620">
    <property type="entry name" value="EamA_dom"/>
</dbReference>
<keyword evidence="3 5" id="KW-1133">Transmembrane helix</keyword>
<feature type="transmembrane region" description="Helical" evidence="5">
    <location>
        <begin position="214"/>
        <end position="236"/>
    </location>
</feature>
<feature type="transmembrane region" description="Helical" evidence="5">
    <location>
        <begin position="126"/>
        <end position="145"/>
    </location>
</feature>
<name>A0A8D5FIQ9_9BACT</name>